<feature type="region of interest" description="Disordered" evidence="1">
    <location>
        <begin position="169"/>
        <end position="294"/>
    </location>
</feature>
<evidence type="ECO:0000256" key="1">
    <source>
        <dbReference type="SAM" id="MobiDB-lite"/>
    </source>
</evidence>
<dbReference type="EMBL" id="KB908593">
    <property type="protein sequence ID" value="EOA86333.1"/>
    <property type="molecule type" value="Genomic_DNA"/>
</dbReference>
<name>R0JZL6_EXST2</name>
<gene>
    <name evidence="2" type="ORF">SETTUDRAFT_28347</name>
</gene>
<feature type="compositionally biased region" description="Basic residues" evidence="1">
    <location>
        <begin position="222"/>
        <end position="232"/>
    </location>
</feature>
<feature type="compositionally biased region" description="Basic and acidic residues" evidence="1">
    <location>
        <begin position="311"/>
        <end position="336"/>
    </location>
</feature>
<dbReference type="GeneID" id="19403237"/>
<dbReference type="HOGENOM" id="CLU_289690_0_0_1"/>
<feature type="region of interest" description="Disordered" evidence="1">
    <location>
        <begin position="887"/>
        <end position="911"/>
    </location>
</feature>
<sequence length="930" mass="103544">MPSLKDLNCAIELSESHQALQEFGTTYGDGFVETFVPVPSQPQSFSIHLTSNKFIAPGIALFVYVDGVYQCNRNRQDLKPRKPSDNRSLVDFTVRQKEERQKDGSMIAREWTFDKLNIVSADEALNTSENIGCIEVLVLRCAGTRDKSTLTMNLDGASDWSGDPFGLDEKLSRSHKSQTYDDRGPYFKSTRSGSGPPPPLPSYRTSYAESLRSPSGSEQRNHHNSQHVRKSISRVSISHHSQPKSRYSQSVSPHTRRATDLPPSGFQYGSGPIPPDKNDTHYESYSTAVPHKDGVDPVWLNKLLTTAVKQGVEESRRMEQSIHGKDSAYASQKEKSQASAQPSRQSESTSSIRNRSDRGSWKQSQDGCAQSEARSKGTRVSWSMEPVWETETSSSNGWHSSGETPSDSWDTEETWTKNKAQGWEDSSQSAMPIPATPVRLDARSIPLHLSDGQRSKQSSRHQSRSRRSRRDDESSSSEDKGWAHIEQPSDSVISLSSNDTVQPSHHQSTKSLRQTSKGRSRRSKSTHRSRDRTSSRHSHHTAQPTGSQTVHVPAPITLVIPTIVNAPESVPPQVQSRQPSVHGNASASVFPAPSLVVPVQDPVRKQSSTHSIPAPYTSWGTDFLQDPAADKECRSTSSGSWGNEMESGWKKTEFEDEKTSGWEKTDVEGHGKTSGWENTEVQDYGKNGWYSTDEDQNSAWSEPEKDKKPEATGWDIESTTWSEPNKDQKPEATAWDTKSTTWSIKDPPKETKKQSVSMQQVPDLKTALEATPCTKESKAKHRKWENSSWTIQPASDTNTKPLPPSPSTHQPPNIPPGEKETPSKIVAPKPNLAHHIRTGTPRPYGHAIARPDYIDSLEAPYAVFRFKYRSVGVLERMFGRDEVLGQGVEKDGKGMGSVRSTVTKERKEEKVEKVDSRTEEWVRGQSAVLV</sequence>
<feature type="compositionally biased region" description="Basic and acidic residues" evidence="1">
    <location>
        <begin position="469"/>
        <end position="483"/>
    </location>
</feature>
<feature type="compositionally biased region" description="Polar residues" evidence="1">
    <location>
        <begin position="786"/>
        <end position="800"/>
    </location>
</feature>
<feature type="compositionally biased region" description="Basic and acidic residues" evidence="1">
    <location>
        <begin position="169"/>
        <end position="185"/>
    </location>
</feature>
<evidence type="ECO:0000313" key="3">
    <source>
        <dbReference type="Proteomes" id="UP000016935"/>
    </source>
</evidence>
<protein>
    <submittedName>
        <fullName evidence="2">Uncharacterized protein</fullName>
    </submittedName>
</protein>
<feature type="compositionally biased region" description="Basic residues" evidence="1">
    <location>
        <begin position="457"/>
        <end position="468"/>
    </location>
</feature>
<dbReference type="AlphaFoldDB" id="R0JZL6"/>
<dbReference type="OrthoDB" id="5423516at2759"/>
<dbReference type="Proteomes" id="UP000016935">
    <property type="component" value="Unassembled WGS sequence"/>
</dbReference>
<dbReference type="RefSeq" id="XP_008025888.1">
    <property type="nucleotide sequence ID" value="XM_008027697.1"/>
</dbReference>
<reference evidence="2 3" key="1">
    <citation type="journal article" date="2012" name="PLoS Pathog.">
        <title>Diverse lifestyles and strategies of plant pathogenesis encoded in the genomes of eighteen Dothideomycetes fungi.</title>
        <authorList>
            <person name="Ohm R.A."/>
            <person name="Feau N."/>
            <person name="Henrissat B."/>
            <person name="Schoch C.L."/>
            <person name="Horwitz B.A."/>
            <person name="Barry K.W."/>
            <person name="Condon B.J."/>
            <person name="Copeland A.C."/>
            <person name="Dhillon B."/>
            <person name="Glaser F."/>
            <person name="Hesse C.N."/>
            <person name="Kosti I."/>
            <person name="LaButti K."/>
            <person name="Lindquist E.A."/>
            <person name="Lucas S."/>
            <person name="Salamov A.A."/>
            <person name="Bradshaw R.E."/>
            <person name="Ciuffetti L."/>
            <person name="Hamelin R.C."/>
            <person name="Kema G.H.J."/>
            <person name="Lawrence C."/>
            <person name="Scott J.A."/>
            <person name="Spatafora J.W."/>
            <person name="Turgeon B.G."/>
            <person name="de Wit P.J.G.M."/>
            <person name="Zhong S."/>
            <person name="Goodwin S.B."/>
            <person name="Grigoriev I.V."/>
        </authorList>
    </citation>
    <scope>NUCLEOTIDE SEQUENCE [LARGE SCALE GENOMIC DNA]</scope>
    <source>
        <strain evidence="3">28A</strain>
    </source>
</reference>
<feature type="compositionally biased region" description="Basic and acidic residues" evidence="1">
    <location>
        <begin position="647"/>
        <end position="671"/>
    </location>
</feature>
<organism evidence="2 3">
    <name type="scientific">Exserohilum turcicum (strain 28A)</name>
    <name type="common">Northern leaf blight fungus</name>
    <name type="synonym">Setosphaeria turcica</name>
    <dbReference type="NCBI Taxonomy" id="671987"/>
    <lineage>
        <taxon>Eukaryota</taxon>
        <taxon>Fungi</taxon>
        <taxon>Dikarya</taxon>
        <taxon>Ascomycota</taxon>
        <taxon>Pezizomycotina</taxon>
        <taxon>Dothideomycetes</taxon>
        <taxon>Pleosporomycetidae</taxon>
        <taxon>Pleosporales</taxon>
        <taxon>Pleosporineae</taxon>
        <taxon>Pleosporaceae</taxon>
        <taxon>Exserohilum</taxon>
    </lineage>
</organism>
<keyword evidence="3" id="KW-1185">Reference proteome</keyword>
<feature type="compositionally biased region" description="Polar residues" evidence="1">
    <location>
        <begin position="390"/>
        <end position="408"/>
    </location>
</feature>
<feature type="region of interest" description="Disordered" evidence="1">
    <location>
        <begin position="311"/>
        <end position="553"/>
    </location>
</feature>
<feature type="compositionally biased region" description="Basic residues" evidence="1">
    <location>
        <begin position="516"/>
        <end position="540"/>
    </location>
</feature>
<feature type="compositionally biased region" description="Polar residues" evidence="1">
    <location>
        <begin position="233"/>
        <end position="253"/>
    </location>
</feature>
<reference evidence="2 3" key="2">
    <citation type="journal article" date="2013" name="PLoS Genet.">
        <title>Comparative genome structure, secondary metabolite, and effector coding capacity across Cochliobolus pathogens.</title>
        <authorList>
            <person name="Condon B.J."/>
            <person name="Leng Y."/>
            <person name="Wu D."/>
            <person name="Bushley K.E."/>
            <person name="Ohm R.A."/>
            <person name="Otillar R."/>
            <person name="Martin J."/>
            <person name="Schackwitz W."/>
            <person name="Grimwood J."/>
            <person name="MohdZainudin N."/>
            <person name="Xue C."/>
            <person name="Wang R."/>
            <person name="Manning V.A."/>
            <person name="Dhillon B."/>
            <person name="Tu Z.J."/>
            <person name="Steffenson B.J."/>
            <person name="Salamov A."/>
            <person name="Sun H."/>
            <person name="Lowry S."/>
            <person name="LaButti K."/>
            <person name="Han J."/>
            <person name="Copeland A."/>
            <person name="Lindquist E."/>
            <person name="Barry K."/>
            <person name="Schmutz J."/>
            <person name="Baker S.E."/>
            <person name="Ciuffetti L.M."/>
            <person name="Grigoriev I.V."/>
            <person name="Zhong S."/>
            <person name="Turgeon B.G."/>
        </authorList>
    </citation>
    <scope>NUCLEOTIDE SEQUENCE [LARGE SCALE GENOMIC DNA]</scope>
    <source>
        <strain evidence="3">28A</strain>
    </source>
</reference>
<dbReference type="STRING" id="671987.R0JZL6"/>
<accession>R0JZL6</accession>
<dbReference type="eggNOG" id="ENOG502SPHS">
    <property type="taxonomic scope" value="Eukaryota"/>
</dbReference>
<feature type="compositionally biased region" description="Basic and acidic residues" evidence="1">
    <location>
        <begin position="902"/>
        <end position="911"/>
    </location>
</feature>
<feature type="compositionally biased region" description="Polar residues" evidence="1">
    <location>
        <begin position="488"/>
        <end position="512"/>
    </location>
</feature>
<feature type="compositionally biased region" description="Polar residues" evidence="1">
    <location>
        <begin position="337"/>
        <end position="353"/>
    </location>
</feature>
<proteinExistence type="predicted"/>
<evidence type="ECO:0000313" key="2">
    <source>
        <dbReference type="EMBL" id="EOA86333.1"/>
    </source>
</evidence>
<feature type="region of interest" description="Disordered" evidence="1">
    <location>
        <begin position="630"/>
        <end position="845"/>
    </location>
</feature>